<dbReference type="OrthoDB" id="264354at2759"/>
<dbReference type="SMART" id="SM00744">
    <property type="entry name" value="RINGv"/>
    <property type="match status" value="1"/>
</dbReference>
<reference evidence="11 12" key="1">
    <citation type="submission" date="2015-12" db="EMBL/GenBank/DDBJ databases">
        <title>The genome of Folsomia candida.</title>
        <authorList>
            <person name="Faddeeva A."/>
            <person name="Derks M.F."/>
            <person name="Anvar Y."/>
            <person name="Smit S."/>
            <person name="Van Straalen N."/>
            <person name="Roelofs D."/>
        </authorList>
    </citation>
    <scope>NUCLEOTIDE SEQUENCE [LARGE SCALE GENOMIC DNA]</scope>
    <source>
        <strain evidence="11 12">VU population</strain>
        <tissue evidence="11">Whole body</tissue>
    </source>
</reference>
<feature type="region of interest" description="Disordered" evidence="8">
    <location>
        <begin position="192"/>
        <end position="262"/>
    </location>
</feature>
<keyword evidence="9" id="KW-1133">Transmembrane helix</keyword>
<feature type="region of interest" description="Disordered" evidence="8">
    <location>
        <begin position="294"/>
        <end position="337"/>
    </location>
</feature>
<dbReference type="PROSITE" id="PS51292">
    <property type="entry name" value="ZF_RING_CH"/>
    <property type="match status" value="1"/>
</dbReference>
<protein>
    <submittedName>
        <fullName evidence="11">E3 ubiquitin-protein ligase MARCH1</fullName>
    </submittedName>
</protein>
<organism evidence="11 12">
    <name type="scientific">Folsomia candida</name>
    <name type="common">Springtail</name>
    <dbReference type="NCBI Taxonomy" id="158441"/>
    <lineage>
        <taxon>Eukaryota</taxon>
        <taxon>Metazoa</taxon>
        <taxon>Ecdysozoa</taxon>
        <taxon>Arthropoda</taxon>
        <taxon>Hexapoda</taxon>
        <taxon>Collembola</taxon>
        <taxon>Entomobryomorpha</taxon>
        <taxon>Isotomoidea</taxon>
        <taxon>Isotomidae</taxon>
        <taxon>Proisotominae</taxon>
        <taxon>Folsomia</taxon>
    </lineage>
</organism>
<dbReference type="GO" id="GO:0002376">
    <property type="term" value="P:immune system process"/>
    <property type="evidence" value="ECO:0007669"/>
    <property type="project" value="UniProtKB-KW"/>
</dbReference>
<accession>A0A226E255</accession>
<keyword evidence="5" id="KW-0863">Zinc-finger</keyword>
<feature type="transmembrane region" description="Helical" evidence="9">
    <location>
        <begin position="138"/>
        <end position="156"/>
    </location>
</feature>
<feature type="compositionally biased region" description="Pro residues" evidence="8">
    <location>
        <begin position="232"/>
        <end position="245"/>
    </location>
</feature>
<dbReference type="OMA" id="IANKWIA"/>
<evidence type="ECO:0000256" key="9">
    <source>
        <dbReference type="SAM" id="Phobius"/>
    </source>
</evidence>
<feature type="compositionally biased region" description="Basic and acidic residues" evidence="8">
    <location>
        <begin position="327"/>
        <end position="337"/>
    </location>
</feature>
<dbReference type="GO" id="GO:0008270">
    <property type="term" value="F:zinc ion binding"/>
    <property type="evidence" value="ECO:0007669"/>
    <property type="project" value="UniProtKB-KW"/>
</dbReference>
<evidence type="ECO:0000313" key="12">
    <source>
        <dbReference type="Proteomes" id="UP000198287"/>
    </source>
</evidence>
<dbReference type="GO" id="GO:0005768">
    <property type="term" value="C:endosome"/>
    <property type="evidence" value="ECO:0007669"/>
    <property type="project" value="UniProtKB-SubCell"/>
</dbReference>
<comment type="subcellular location">
    <subcellularLocation>
        <location evidence="1">Endomembrane system</location>
        <topology evidence="1">Multi-pass membrane protein</topology>
    </subcellularLocation>
    <subcellularLocation>
        <location evidence="2">Endosome</location>
    </subcellularLocation>
    <subcellularLocation>
        <location evidence="3">Lysosome membrane</location>
    </subcellularLocation>
</comment>
<evidence type="ECO:0000256" key="7">
    <source>
        <dbReference type="ARBA" id="ARBA00022859"/>
    </source>
</evidence>
<dbReference type="Proteomes" id="UP000198287">
    <property type="component" value="Unassembled WGS sequence"/>
</dbReference>
<evidence type="ECO:0000256" key="3">
    <source>
        <dbReference type="ARBA" id="ARBA00004656"/>
    </source>
</evidence>
<name>A0A226E255_FOLCA</name>
<evidence type="ECO:0000256" key="2">
    <source>
        <dbReference type="ARBA" id="ARBA00004177"/>
    </source>
</evidence>
<comment type="caution">
    <text evidence="11">The sequence shown here is derived from an EMBL/GenBank/DDBJ whole genome shotgun (WGS) entry which is preliminary data.</text>
</comment>
<gene>
    <name evidence="11" type="ORF">Fcan01_13690</name>
</gene>
<dbReference type="Pfam" id="PF12906">
    <property type="entry name" value="RINGv"/>
    <property type="match status" value="1"/>
</dbReference>
<evidence type="ECO:0000259" key="10">
    <source>
        <dbReference type="PROSITE" id="PS51292"/>
    </source>
</evidence>
<dbReference type="STRING" id="158441.A0A226E255"/>
<feature type="compositionally biased region" description="Low complexity" evidence="8">
    <location>
        <begin position="206"/>
        <end position="231"/>
    </location>
</feature>
<keyword evidence="7" id="KW-0391">Immunity</keyword>
<evidence type="ECO:0000256" key="1">
    <source>
        <dbReference type="ARBA" id="ARBA00004127"/>
    </source>
</evidence>
<keyword evidence="12" id="KW-1185">Reference proteome</keyword>
<feature type="transmembrane region" description="Helical" evidence="9">
    <location>
        <begin position="96"/>
        <end position="118"/>
    </location>
</feature>
<dbReference type="InterPro" id="IPR013083">
    <property type="entry name" value="Znf_RING/FYVE/PHD"/>
</dbReference>
<evidence type="ECO:0000313" key="11">
    <source>
        <dbReference type="EMBL" id="OXA51360.1"/>
    </source>
</evidence>
<keyword evidence="9" id="KW-0472">Membrane</keyword>
<sequence>MTTKLERQDSVISILSSGIDLCRICHCDSSCGELISPCYCSGSMRWVHQICLQHWIRASNNKACELCRYPYAMRTKLKPLCGWESLPMSTSEKRRLFCSGIFHLIALACVIWSLYVLIDRTIDEVTQSELEWQFWTKIVVEAIGCLGAAILIYVWGKSYLSIANKWIAFNRTFIVVSSSPPPIKKVMLHTTTTTTTTPSAPPHTTTPPGATPTSCDNSTTTATTPSLTKQPRGPPPLRSPPPVLTPLPLSQNPRDMDVDTDAATTTATASCCSGSSSPLMMVGSGSERCRRVGSFGSSSDDRLDLELDLSSPDGESGSGRSGIMNRNRTDSSSDTDGREVVRALLLPQVVYVPPPLPGGATRTEEQYRLLGFKKEEG</sequence>
<dbReference type="EMBL" id="LNIX01000007">
    <property type="protein sequence ID" value="OXA51360.1"/>
    <property type="molecule type" value="Genomic_DNA"/>
</dbReference>
<keyword evidence="4" id="KW-0479">Metal-binding</keyword>
<dbReference type="SUPFAM" id="SSF57850">
    <property type="entry name" value="RING/U-box"/>
    <property type="match status" value="1"/>
</dbReference>
<evidence type="ECO:0000256" key="6">
    <source>
        <dbReference type="ARBA" id="ARBA00022833"/>
    </source>
</evidence>
<dbReference type="InterPro" id="IPR011016">
    <property type="entry name" value="Znf_RING-CH"/>
</dbReference>
<keyword evidence="6" id="KW-0862">Zinc</keyword>
<evidence type="ECO:0000256" key="8">
    <source>
        <dbReference type="SAM" id="MobiDB-lite"/>
    </source>
</evidence>
<proteinExistence type="predicted"/>
<evidence type="ECO:0000256" key="4">
    <source>
        <dbReference type="ARBA" id="ARBA00022723"/>
    </source>
</evidence>
<dbReference type="GO" id="GO:0005765">
    <property type="term" value="C:lysosomal membrane"/>
    <property type="evidence" value="ECO:0007669"/>
    <property type="project" value="UniProtKB-SubCell"/>
</dbReference>
<dbReference type="PANTHER" id="PTHR45981">
    <property type="entry name" value="LD02310P"/>
    <property type="match status" value="1"/>
</dbReference>
<dbReference type="Gene3D" id="3.30.40.10">
    <property type="entry name" value="Zinc/RING finger domain, C3HC4 (zinc finger)"/>
    <property type="match status" value="1"/>
</dbReference>
<evidence type="ECO:0000256" key="5">
    <source>
        <dbReference type="ARBA" id="ARBA00022771"/>
    </source>
</evidence>
<feature type="domain" description="RING-CH-type" evidence="10">
    <location>
        <begin position="14"/>
        <end position="74"/>
    </location>
</feature>
<keyword evidence="9" id="KW-0812">Transmembrane</keyword>
<dbReference type="AlphaFoldDB" id="A0A226E255"/>